<name>A0AAV7MEW0_PLEWA</name>
<proteinExistence type="predicted"/>
<sequence length="96" mass="10867">MGAAAGNLWRTNAEAEQVLKPVQNEQGEKEFSPGGEDVDVQKCWTSRPEQMPGRRRRYKETLSNLGEKLEEGDQEERQSEQTGHALGRAWPQQVQS</sequence>
<organism evidence="2 3">
    <name type="scientific">Pleurodeles waltl</name>
    <name type="common">Iberian ribbed newt</name>
    <dbReference type="NCBI Taxonomy" id="8319"/>
    <lineage>
        <taxon>Eukaryota</taxon>
        <taxon>Metazoa</taxon>
        <taxon>Chordata</taxon>
        <taxon>Craniata</taxon>
        <taxon>Vertebrata</taxon>
        <taxon>Euteleostomi</taxon>
        <taxon>Amphibia</taxon>
        <taxon>Batrachia</taxon>
        <taxon>Caudata</taxon>
        <taxon>Salamandroidea</taxon>
        <taxon>Salamandridae</taxon>
        <taxon>Pleurodelinae</taxon>
        <taxon>Pleurodeles</taxon>
    </lineage>
</organism>
<reference evidence="2" key="1">
    <citation type="journal article" date="2022" name="bioRxiv">
        <title>Sequencing and chromosome-scale assembly of the giantPleurodeles waltlgenome.</title>
        <authorList>
            <person name="Brown T."/>
            <person name="Elewa A."/>
            <person name="Iarovenko S."/>
            <person name="Subramanian E."/>
            <person name="Araus A.J."/>
            <person name="Petzold A."/>
            <person name="Susuki M."/>
            <person name="Suzuki K.-i.T."/>
            <person name="Hayashi T."/>
            <person name="Toyoda A."/>
            <person name="Oliveira C."/>
            <person name="Osipova E."/>
            <person name="Leigh N.D."/>
            <person name="Simon A."/>
            <person name="Yun M.H."/>
        </authorList>
    </citation>
    <scope>NUCLEOTIDE SEQUENCE</scope>
    <source>
        <strain evidence="2">20211129_DDA</strain>
        <tissue evidence="2">Liver</tissue>
    </source>
</reference>
<evidence type="ECO:0000313" key="3">
    <source>
        <dbReference type="Proteomes" id="UP001066276"/>
    </source>
</evidence>
<dbReference type="EMBL" id="JANPWB010000014">
    <property type="protein sequence ID" value="KAJ1101709.1"/>
    <property type="molecule type" value="Genomic_DNA"/>
</dbReference>
<evidence type="ECO:0000256" key="1">
    <source>
        <dbReference type="SAM" id="MobiDB-lite"/>
    </source>
</evidence>
<evidence type="ECO:0000313" key="2">
    <source>
        <dbReference type="EMBL" id="KAJ1101709.1"/>
    </source>
</evidence>
<protein>
    <submittedName>
        <fullName evidence="2">Uncharacterized protein</fullName>
    </submittedName>
</protein>
<dbReference type="Proteomes" id="UP001066276">
    <property type="component" value="Chromosome 10"/>
</dbReference>
<comment type="caution">
    <text evidence="2">The sequence shown here is derived from an EMBL/GenBank/DDBJ whole genome shotgun (WGS) entry which is preliminary data.</text>
</comment>
<gene>
    <name evidence="2" type="ORF">NDU88_006774</name>
</gene>
<feature type="compositionally biased region" description="Basic and acidic residues" evidence="1">
    <location>
        <begin position="67"/>
        <end position="79"/>
    </location>
</feature>
<accession>A0AAV7MEW0</accession>
<keyword evidence="3" id="KW-1185">Reference proteome</keyword>
<feature type="region of interest" description="Disordered" evidence="1">
    <location>
        <begin position="1"/>
        <end position="96"/>
    </location>
</feature>
<dbReference type="AlphaFoldDB" id="A0AAV7MEW0"/>